<name>A0A4R9IJ36_9LEPT</name>
<sequence>MKTAISIPDDLFVSAENTAKKLGIPRSQLFAKALEEFIQNHSKEKITEKLNEVYAKNLYDSDKQISNISVSTLRKSLKNDAW</sequence>
<dbReference type="EMBL" id="RQFL01000031">
    <property type="protein sequence ID" value="TGK89194.1"/>
    <property type="molecule type" value="Genomic_DNA"/>
</dbReference>
<dbReference type="RefSeq" id="WP_135749826.1">
    <property type="nucleotide sequence ID" value="NZ_RQFL01000031.1"/>
</dbReference>
<organism evidence="1 3">
    <name type="scientific">Leptospira bourretii</name>
    <dbReference type="NCBI Taxonomy" id="2484962"/>
    <lineage>
        <taxon>Bacteria</taxon>
        <taxon>Pseudomonadati</taxon>
        <taxon>Spirochaetota</taxon>
        <taxon>Spirochaetia</taxon>
        <taxon>Leptospirales</taxon>
        <taxon>Leptospiraceae</taxon>
        <taxon>Leptospira</taxon>
    </lineage>
</organism>
<keyword evidence="4" id="KW-1185">Reference proteome</keyword>
<dbReference type="GO" id="GO:0006355">
    <property type="term" value="P:regulation of DNA-templated transcription"/>
    <property type="evidence" value="ECO:0007669"/>
    <property type="project" value="InterPro"/>
</dbReference>
<dbReference type="OrthoDB" id="73061at2"/>
<dbReference type="Proteomes" id="UP000297918">
    <property type="component" value="Unassembled WGS sequence"/>
</dbReference>
<proteinExistence type="predicted"/>
<accession>A0A4R9IJ36</accession>
<reference evidence="2" key="1">
    <citation type="submission" date="2018-10" db="EMBL/GenBank/DDBJ databases">
        <authorList>
            <person name="Vincent A.T."/>
            <person name="Schiettekatte O."/>
            <person name="Bourhy P."/>
            <person name="Veyrier F.J."/>
            <person name="Picardeau M."/>
        </authorList>
    </citation>
    <scope>NUCLEOTIDE SEQUENCE</scope>
    <source>
        <strain evidence="2">201800281</strain>
    </source>
</reference>
<dbReference type="AlphaFoldDB" id="A0A4R9IJ36"/>
<evidence type="ECO:0000313" key="2">
    <source>
        <dbReference type="EMBL" id="TGK89194.1"/>
    </source>
</evidence>
<reference evidence="1 3" key="2">
    <citation type="journal article" date="2019" name="PLoS Negl. Trop. Dis.">
        <title>Revisiting the worldwide diversity of Leptospira species in the environment.</title>
        <authorList>
            <person name="Vincent A.T."/>
            <person name="Schiettekatte O."/>
            <person name="Bourhy P."/>
            <person name="Veyrier F.J."/>
            <person name="Picardeau M."/>
        </authorList>
    </citation>
    <scope>NUCLEOTIDE SEQUENCE [LARGE SCALE GENOMIC DNA]</scope>
    <source>
        <strain evidence="1 3">201800280</strain>
        <strain evidence="2">201800281</strain>
    </source>
</reference>
<comment type="caution">
    <text evidence="1">The sequence shown here is derived from an EMBL/GenBank/DDBJ whole genome shotgun (WGS) entry which is preliminary data.</text>
</comment>
<dbReference type="Proteomes" id="UP000297394">
    <property type="component" value="Unassembled WGS sequence"/>
</dbReference>
<protein>
    <submittedName>
        <fullName evidence="1">ChpI protein</fullName>
    </submittedName>
</protein>
<evidence type="ECO:0000313" key="4">
    <source>
        <dbReference type="Proteomes" id="UP000297918"/>
    </source>
</evidence>
<dbReference type="EMBL" id="RQFM01000010">
    <property type="protein sequence ID" value="TGK88548.1"/>
    <property type="molecule type" value="Genomic_DNA"/>
</dbReference>
<dbReference type="InterPro" id="IPR013321">
    <property type="entry name" value="Arc_rbn_hlx_hlx"/>
</dbReference>
<evidence type="ECO:0000313" key="3">
    <source>
        <dbReference type="Proteomes" id="UP000297394"/>
    </source>
</evidence>
<gene>
    <name evidence="1" type="ORF">EHQ23_06905</name>
    <name evidence="2" type="ORF">EHQ26_19430</name>
</gene>
<dbReference type="Gene3D" id="1.10.1220.10">
    <property type="entry name" value="Met repressor-like"/>
    <property type="match status" value="1"/>
</dbReference>
<evidence type="ECO:0000313" key="1">
    <source>
        <dbReference type="EMBL" id="TGK88548.1"/>
    </source>
</evidence>